<evidence type="ECO:0000313" key="1">
    <source>
        <dbReference type="EMBL" id="EDP96765.1"/>
    </source>
</evidence>
<keyword evidence="2" id="KW-1185">Reference proteome</keyword>
<organism evidence="1 2">
    <name type="scientific">Kordia algicida OT-1</name>
    <dbReference type="NCBI Taxonomy" id="391587"/>
    <lineage>
        <taxon>Bacteria</taxon>
        <taxon>Pseudomonadati</taxon>
        <taxon>Bacteroidota</taxon>
        <taxon>Flavobacteriia</taxon>
        <taxon>Flavobacteriales</taxon>
        <taxon>Flavobacteriaceae</taxon>
        <taxon>Kordia</taxon>
    </lineage>
</organism>
<gene>
    <name evidence="1" type="ORF">KAOT1_16418</name>
</gene>
<dbReference type="STRING" id="391587.KAOT1_16418"/>
<name>A9DRA5_9FLAO</name>
<dbReference type="EMBL" id="ABIB01000003">
    <property type="protein sequence ID" value="EDP96765.1"/>
    <property type="molecule type" value="Genomic_DNA"/>
</dbReference>
<dbReference type="AlphaFoldDB" id="A9DRA5"/>
<evidence type="ECO:0000313" key="2">
    <source>
        <dbReference type="Proteomes" id="UP000002945"/>
    </source>
</evidence>
<dbReference type="RefSeq" id="WP_007095819.1">
    <property type="nucleotide sequence ID" value="NZ_CP142125.1"/>
</dbReference>
<dbReference type="HOGENOM" id="CLU_1382545_0_0_10"/>
<reference evidence="1 2" key="1">
    <citation type="journal article" date="2011" name="J. Bacteriol.">
        <title>Genome sequence of the algicidal bacterium Kordia algicida OT-1.</title>
        <authorList>
            <person name="Lee H.S."/>
            <person name="Kang S.G."/>
            <person name="Kwon K.K."/>
            <person name="Lee J.H."/>
            <person name="Kim S.J."/>
        </authorList>
    </citation>
    <scope>NUCLEOTIDE SEQUENCE [LARGE SCALE GENOMIC DNA]</scope>
    <source>
        <strain evidence="1 2">OT-1</strain>
    </source>
</reference>
<sequence>MKHILSLFTIIFCAVTSFSQENTRVNLLTSDASWGKEIISMPIHFAPQIPYKGVEEIRFAPNWSKQGKDDFWSYVFVWDINLNKELTATDLETYMQYYFDGLMRVVNKEKEKKLPKTVALFIKKEKSTNGNEFIGKLQIYNAFHTKDVMLLHCAVTQYYCPKKQKSIVVFRFSPKEFEHTVWNELNAVQLTKKPCEG</sequence>
<dbReference type="Proteomes" id="UP000002945">
    <property type="component" value="Unassembled WGS sequence"/>
</dbReference>
<protein>
    <submittedName>
        <fullName evidence="1">Uncharacterized protein</fullName>
    </submittedName>
</protein>
<dbReference type="eggNOG" id="ENOG5032SGQ">
    <property type="taxonomic scope" value="Bacteria"/>
</dbReference>
<proteinExistence type="predicted"/>
<accession>A9DRA5</accession>
<comment type="caution">
    <text evidence="1">The sequence shown here is derived from an EMBL/GenBank/DDBJ whole genome shotgun (WGS) entry which is preliminary data.</text>
</comment>
<dbReference type="OrthoDB" id="704518at2"/>